<reference evidence="2 3" key="1">
    <citation type="submission" date="2017-03" db="EMBL/GenBank/DDBJ databases">
        <authorList>
            <person name="Afonso C.L."/>
            <person name="Miller P.J."/>
            <person name="Scott M.A."/>
            <person name="Spackman E."/>
            <person name="Goraichik I."/>
            <person name="Dimitrov K.M."/>
            <person name="Suarez D.L."/>
            <person name="Swayne D.E."/>
        </authorList>
    </citation>
    <scope>NUCLEOTIDE SEQUENCE [LARGE SCALE GENOMIC DNA]</scope>
    <source>
        <strain evidence="2 3">CECT 7745</strain>
    </source>
</reference>
<protein>
    <submittedName>
        <fullName evidence="2">Uncharacterized protein</fullName>
    </submittedName>
</protein>
<feature type="coiled-coil region" evidence="1">
    <location>
        <begin position="68"/>
        <end position="102"/>
    </location>
</feature>
<evidence type="ECO:0000256" key="1">
    <source>
        <dbReference type="SAM" id="Coils"/>
    </source>
</evidence>
<evidence type="ECO:0000313" key="2">
    <source>
        <dbReference type="EMBL" id="SMC13380.1"/>
    </source>
</evidence>
<keyword evidence="1" id="KW-0175">Coiled coil</keyword>
<keyword evidence="3" id="KW-1185">Reference proteome</keyword>
<gene>
    <name evidence="2" type="ORF">ROA7745_03226</name>
</gene>
<name>A0A1X7BV61_9RHOB</name>
<evidence type="ECO:0000313" key="3">
    <source>
        <dbReference type="Proteomes" id="UP000193224"/>
    </source>
</evidence>
<dbReference type="RefSeq" id="WP_139836449.1">
    <property type="nucleotide sequence ID" value="NZ_FWXB01000013.1"/>
</dbReference>
<dbReference type="AlphaFoldDB" id="A0A1X7BV61"/>
<dbReference type="Proteomes" id="UP000193224">
    <property type="component" value="Unassembled WGS sequence"/>
</dbReference>
<dbReference type="EMBL" id="FWXB01000013">
    <property type="protein sequence ID" value="SMC13380.1"/>
    <property type="molecule type" value="Genomic_DNA"/>
</dbReference>
<sequence>MNSSSTLYRDFMVKVWRPARFLLVTVAVAGVPGQSDAGRKRTQAQQTQSDLIFSRDQDLNVHNKSESKREFKEQYNKVNKAITQLKKNNNNNNLDFEALQQAAEQADLAQMQAVDRFNDAARLHGEKNTVVTLQAVNQAIQDVMTANQNKTAAESNLLNVGNASQQDINIIRQARQRMQQIRLELGFKVDDHLWNNLAPPGLNQQAQQQAAQQATQQAQQQAAQQAQQQAAQQAQQQAAQQAQQQAAQQAQQQAAQQAQQQAAQQALLIHQGPQQFAAQLALQAQQQVQAQNAAANNNNNNSVYASFSQALADQYEGVGAPLD</sequence>
<organism evidence="2 3">
    <name type="scientific">Roseovarius aestuarii</name>
    <dbReference type="NCBI Taxonomy" id="475083"/>
    <lineage>
        <taxon>Bacteria</taxon>
        <taxon>Pseudomonadati</taxon>
        <taxon>Pseudomonadota</taxon>
        <taxon>Alphaproteobacteria</taxon>
        <taxon>Rhodobacterales</taxon>
        <taxon>Roseobacteraceae</taxon>
        <taxon>Roseovarius</taxon>
    </lineage>
</organism>
<feature type="coiled-coil region" evidence="1">
    <location>
        <begin position="216"/>
        <end position="260"/>
    </location>
</feature>
<proteinExistence type="predicted"/>
<accession>A0A1X7BV61</accession>